<comment type="similarity">
    <text evidence="2 6">Belongs to the EF-1-beta/EF-1-delta family.</text>
</comment>
<evidence type="ECO:0000256" key="5">
    <source>
        <dbReference type="ARBA" id="ARBA00022917"/>
    </source>
</evidence>
<dbReference type="KEGG" id="ccai:NAS2_0251"/>
<dbReference type="AlphaFoldDB" id="A0A4P2VAX1"/>
<reference evidence="8 9" key="1">
    <citation type="journal article" date="2019" name="ISME J.">
        <title>Isolation and characterization of a thermophilic sulfur- and iron-reducing thaumarchaeote from a terrestrial acidic hot spring.</title>
        <authorList>
            <person name="Kato S."/>
            <person name="Itoh T."/>
            <person name="Yuki M."/>
            <person name="Nagamori M."/>
            <person name="Ohnishi M."/>
            <person name="Uematsu K."/>
            <person name="Suzuki K."/>
            <person name="Takashina T."/>
            <person name="Ohkuma M."/>
        </authorList>
    </citation>
    <scope>NUCLEOTIDE SEQUENCE [LARGE SCALE GENOMIC DNA]</scope>
    <source>
        <strain evidence="8 9">NAS-02</strain>
    </source>
</reference>
<dbReference type="PIRSF" id="PIRSF006521">
    <property type="entry name" value="Transl_elong_EF1B_B_arc"/>
    <property type="match status" value="1"/>
</dbReference>
<dbReference type="Proteomes" id="UP000509448">
    <property type="component" value="Chromosome"/>
</dbReference>
<dbReference type="RefSeq" id="WP_174447967.1">
    <property type="nucleotide sequence ID" value="NZ_AP018732.1"/>
</dbReference>
<dbReference type="InterPro" id="IPR036219">
    <property type="entry name" value="eEF-1beta-like_sf"/>
</dbReference>
<dbReference type="NCBIfam" id="TIGR00489">
    <property type="entry name" value="aEF-1_beta"/>
    <property type="match status" value="1"/>
</dbReference>
<dbReference type="EMBL" id="AP018732">
    <property type="protein sequence ID" value="BBE41644.1"/>
    <property type="molecule type" value="Genomic_DNA"/>
</dbReference>
<dbReference type="NCBIfam" id="NF001670">
    <property type="entry name" value="PRK00435.1"/>
    <property type="match status" value="1"/>
</dbReference>
<dbReference type="Pfam" id="PF00736">
    <property type="entry name" value="EF1_GNE"/>
    <property type="match status" value="1"/>
</dbReference>
<keyword evidence="5 6" id="KW-0648">Protein biosynthesis</keyword>
<dbReference type="Gene3D" id="3.30.70.60">
    <property type="match status" value="1"/>
</dbReference>
<evidence type="ECO:0000313" key="8">
    <source>
        <dbReference type="EMBL" id="BBE41644.1"/>
    </source>
</evidence>
<dbReference type="SMART" id="SM00888">
    <property type="entry name" value="EF1_GNE"/>
    <property type="match status" value="1"/>
</dbReference>
<sequence length="91" mass="9784">MSKVLIRIRILPTETSVDLKELASRISTALKGIADVIRTVEEPIAFGLSALIVDLVMDEREGGTYDIEQTLSSVDGIGELDIVRVSLLSGA</sequence>
<evidence type="ECO:0000256" key="1">
    <source>
        <dbReference type="ARBA" id="ARBA00003815"/>
    </source>
</evidence>
<gene>
    <name evidence="6" type="primary">ef1b</name>
    <name evidence="8" type="ORF">NAS2_0251</name>
</gene>
<keyword evidence="9" id="KW-1185">Reference proteome</keyword>
<evidence type="ECO:0000256" key="6">
    <source>
        <dbReference type="HAMAP-Rule" id="MF_00043"/>
    </source>
</evidence>
<evidence type="ECO:0000256" key="3">
    <source>
        <dbReference type="ARBA" id="ARBA00017600"/>
    </source>
</evidence>
<protein>
    <recommendedName>
        <fullName evidence="3 6">Elongation factor 1-beta</fullName>
        <shortName evidence="6">EF-1-beta</shortName>
    </recommendedName>
    <alternativeName>
        <fullName evidence="6">aEF-1beta</fullName>
    </alternativeName>
</protein>
<dbReference type="GO" id="GO:0003746">
    <property type="term" value="F:translation elongation factor activity"/>
    <property type="evidence" value="ECO:0007669"/>
    <property type="project" value="UniProtKB-UniRule"/>
</dbReference>
<dbReference type="PANTHER" id="PTHR39647">
    <property type="entry name" value="ELONGATION FACTOR 1-BETA"/>
    <property type="match status" value="1"/>
</dbReference>
<dbReference type="OrthoDB" id="84643at2157"/>
<feature type="domain" description="Translation elongation factor EF1B beta/delta subunit guanine nucleotide exchange" evidence="7">
    <location>
        <begin position="3"/>
        <end position="88"/>
    </location>
</feature>
<dbReference type="CDD" id="cd00292">
    <property type="entry name" value="EF1B"/>
    <property type="match status" value="1"/>
</dbReference>
<evidence type="ECO:0000256" key="4">
    <source>
        <dbReference type="ARBA" id="ARBA00022768"/>
    </source>
</evidence>
<proteinExistence type="inferred from homology"/>
<accession>A0A4P2VAX1</accession>
<dbReference type="InterPro" id="IPR004542">
    <property type="entry name" value="Transl_elong_EF1B_B_arc"/>
</dbReference>
<organism evidence="8 9">
    <name type="scientific">Conexivisphaera calida</name>
    <dbReference type="NCBI Taxonomy" id="1874277"/>
    <lineage>
        <taxon>Archaea</taxon>
        <taxon>Nitrososphaerota</taxon>
        <taxon>Conexivisphaeria</taxon>
        <taxon>Conexivisphaerales</taxon>
        <taxon>Conexivisphaeraceae</taxon>
        <taxon>Conexivisphaera</taxon>
    </lineage>
</organism>
<comment type="function">
    <text evidence="1 6">Promotes the exchange of GDP for GTP in EF-1-alpha/GDP, thus allowing the regeneration of EF-1-alpha/GTP that could then be used to form the ternary complex EF-1-alpha/GTP/AAtRNA.</text>
</comment>
<name>A0A4P2VAX1_9ARCH</name>
<dbReference type="SUPFAM" id="SSF54984">
    <property type="entry name" value="eEF-1beta-like"/>
    <property type="match status" value="1"/>
</dbReference>
<dbReference type="InterPro" id="IPR014717">
    <property type="entry name" value="Transl_elong_EF1B/ribsomal_bS6"/>
</dbReference>
<dbReference type="InterPro" id="IPR014038">
    <property type="entry name" value="EF1B_bsu/dsu_GNE"/>
</dbReference>
<evidence type="ECO:0000256" key="2">
    <source>
        <dbReference type="ARBA" id="ARBA00007411"/>
    </source>
</evidence>
<dbReference type="HAMAP" id="MF_00043">
    <property type="entry name" value="EF1_beta"/>
    <property type="match status" value="1"/>
</dbReference>
<dbReference type="PANTHER" id="PTHR39647:SF1">
    <property type="entry name" value="ELONGATION FACTOR 1-BETA"/>
    <property type="match status" value="1"/>
</dbReference>
<keyword evidence="4 6" id="KW-0251">Elongation factor</keyword>
<evidence type="ECO:0000313" key="9">
    <source>
        <dbReference type="Proteomes" id="UP000509448"/>
    </source>
</evidence>
<dbReference type="GeneID" id="55584068"/>
<evidence type="ECO:0000259" key="7">
    <source>
        <dbReference type="SMART" id="SM00888"/>
    </source>
</evidence>